<evidence type="ECO:0000256" key="6">
    <source>
        <dbReference type="SAM" id="MobiDB-lite"/>
    </source>
</evidence>
<dbReference type="Pfam" id="PF13499">
    <property type="entry name" value="EF-hand_7"/>
    <property type="match status" value="1"/>
</dbReference>
<evidence type="ECO:0000256" key="1">
    <source>
        <dbReference type="ARBA" id="ARBA00010537"/>
    </source>
</evidence>
<feature type="region of interest" description="Disordered" evidence="6">
    <location>
        <begin position="189"/>
        <end position="210"/>
    </location>
</feature>
<dbReference type="GO" id="GO:0022625">
    <property type="term" value="C:cytosolic large ribosomal subunit"/>
    <property type="evidence" value="ECO:0007669"/>
    <property type="project" value="TreeGrafter"/>
</dbReference>
<dbReference type="Proteomes" id="UP000613177">
    <property type="component" value="Unassembled WGS sequence"/>
</dbReference>
<dbReference type="SMART" id="SM00054">
    <property type="entry name" value="EFh"/>
    <property type="match status" value="2"/>
</dbReference>
<organism evidence="8 9">
    <name type="scientific">Thamnidium elegans</name>
    <dbReference type="NCBI Taxonomy" id="101142"/>
    <lineage>
        <taxon>Eukaryota</taxon>
        <taxon>Fungi</taxon>
        <taxon>Fungi incertae sedis</taxon>
        <taxon>Mucoromycota</taxon>
        <taxon>Mucoromycotina</taxon>
        <taxon>Mucoromycetes</taxon>
        <taxon>Mucorales</taxon>
        <taxon>Mucorineae</taxon>
        <taxon>Mucoraceae</taxon>
        <taxon>Thamnidium</taxon>
    </lineage>
</organism>
<dbReference type="GO" id="GO:0005509">
    <property type="term" value="F:calcium ion binding"/>
    <property type="evidence" value="ECO:0007669"/>
    <property type="project" value="InterPro"/>
</dbReference>
<dbReference type="SMART" id="SM00649">
    <property type="entry name" value="RL11"/>
    <property type="match status" value="1"/>
</dbReference>
<comment type="similarity">
    <text evidence="1 5">Belongs to the universal ribosomal protein uL11 family.</text>
</comment>
<dbReference type="InterPro" id="IPR020784">
    <property type="entry name" value="Ribosomal_uL11_N"/>
</dbReference>
<dbReference type="InterPro" id="IPR000911">
    <property type="entry name" value="Ribosomal_uL11"/>
</dbReference>
<dbReference type="GO" id="GO:0002181">
    <property type="term" value="P:cytoplasmic translation"/>
    <property type="evidence" value="ECO:0007669"/>
    <property type="project" value="UniProtKB-ARBA"/>
</dbReference>
<dbReference type="CDD" id="cd00349">
    <property type="entry name" value="Ribosomal_L11"/>
    <property type="match status" value="1"/>
</dbReference>
<dbReference type="Gene3D" id="1.10.238.10">
    <property type="entry name" value="EF-hand"/>
    <property type="match status" value="1"/>
</dbReference>
<feature type="region of interest" description="Disordered" evidence="6">
    <location>
        <begin position="251"/>
        <end position="283"/>
    </location>
</feature>
<evidence type="ECO:0000256" key="5">
    <source>
        <dbReference type="RuleBase" id="RU003978"/>
    </source>
</evidence>
<protein>
    <recommendedName>
        <fullName evidence="7">EF-hand domain-containing protein</fullName>
    </recommendedName>
</protein>
<feature type="compositionally biased region" description="Low complexity" evidence="6">
    <location>
        <begin position="265"/>
        <end position="278"/>
    </location>
</feature>
<keyword evidence="4 5" id="KW-0687">Ribonucleoprotein</keyword>
<dbReference type="Pfam" id="PF00298">
    <property type="entry name" value="Ribosomal_L11"/>
    <property type="match status" value="1"/>
</dbReference>
<dbReference type="InterPro" id="IPR002048">
    <property type="entry name" value="EF_hand_dom"/>
</dbReference>
<dbReference type="FunFam" id="1.10.10.250:FF:000002">
    <property type="entry name" value="60S ribosomal protein L12"/>
    <property type="match status" value="1"/>
</dbReference>
<dbReference type="SUPFAM" id="SSF46906">
    <property type="entry name" value="Ribosomal protein L11, C-terminal domain"/>
    <property type="match status" value="1"/>
</dbReference>
<dbReference type="PANTHER" id="PTHR11661:SF2">
    <property type="entry name" value="LARGE RIBOSOMAL SUBUNIT PROTEIN UL11"/>
    <property type="match status" value="1"/>
</dbReference>
<dbReference type="InterPro" id="IPR018247">
    <property type="entry name" value="EF_Hand_1_Ca_BS"/>
</dbReference>
<feature type="domain" description="EF-hand" evidence="7">
    <location>
        <begin position="91"/>
        <end position="126"/>
    </location>
</feature>
<dbReference type="SUPFAM" id="SSF54747">
    <property type="entry name" value="Ribosomal L11/L12e N-terminal domain"/>
    <property type="match status" value="1"/>
</dbReference>
<gene>
    <name evidence="8" type="ORF">INT48_006658</name>
</gene>
<dbReference type="InterPro" id="IPR011992">
    <property type="entry name" value="EF-hand-dom_pair"/>
</dbReference>
<dbReference type="PROSITE" id="PS00018">
    <property type="entry name" value="EF_HAND_1"/>
    <property type="match status" value="2"/>
</dbReference>
<dbReference type="InterPro" id="IPR020785">
    <property type="entry name" value="Ribosomal_uL11_CS"/>
</dbReference>
<dbReference type="FunFam" id="3.30.1550.10:FF:000002">
    <property type="entry name" value="60S ribosomal protein L12"/>
    <property type="match status" value="1"/>
</dbReference>
<proteinExistence type="inferred from homology"/>
<name>A0A8H7SUH0_9FUNG</name>
<evidence type="ECO:0000313" key="8">
    <source>
        <dbReference type="EMBL" id="KAG2237254.1"/>
    </source>
</evidence>
<dbReference type="EMBL" id="JAEPRE010000008">
    <property type="protein sequence ID" value="KAG2237254.1"/>
    <property type="molecule type" value="Genomic_DNA"/>
</dbReference>
<evidence type="ECO:0000256" key="2">
    <source>
        <dbReference type="ARBA" id="ARBA00022837"/>
    </source>
</evidence>
<reference evidence="8" key="1">
    <citation type="submission" date="2021-01" db="EMBL/GenBank/DDBJ databases">
        <title>Metabolic potential, ecology and presence of endohyphal bacteria is reflected in genomic diversity of Mucoromycotina.</title>
        <authorList>
            <person name="Muszewska A."/>
            <person name="Okrasinska A."/>
            <person name="Steczkiewicz K."/>
            <person name="Drgas O."/>
            <person name="Orlowska M."/>
            <person name="Perlinska-Lenart U."/>
            <person name="Aleksandrzak-Piekarczyk T."/>
            <person name="Szatraj K."/>
            <person name="Zielenkiewicz U."/>
            <person name="Pilsyk S."/>
            <person name="Malc E."/>
            <person name="Mieczkowski P."/>
            <person name="Kruszewska J.S."/>
            <person name="Biernat P."/>
            <person name="Pawlowska J."/>
        </authorList>
    </citation>
    <scope>NUCLEOTIDE SEQUENCE</scope>
    <source>
        <strain evidence="8">WA0000018081</strain>
    </source>
</reference>
<keyword evidence="2" id="KW-0106">Calcium</keyword>
<keyword evidence="3 5" id="KW-0689">Ribosomal protein</keyword>
<dbReference type="CDD" id="cd00051">
    <property type="entry name" value="EFh"/>
    <property type="match status" value="1"/>
</dbReference>
<dbReference type="AlphaFoldDB" id="A0A8H7SUH0"/>
<dbReference type="SUPFAM" id="SSF47473">
    <property type="entry name" value="EF-hand"/>
    <property type="match status" value="1"/>
</dbReference>
<dbReference type="InterPro" id="IPR036796">
    <property type="entry name" value="Ribosomal_uL11_N_sf"/>
</dbReference>
<evidence type="ECO:0000259" key="7">
    <source>
        <dbReference type="PROSITE" id="PS50222"/>
    </source>
</evidence>
<dbReference type="PANTHER" id="PTHR11661">
    <property type="entry name" value="60S RIBOSOMAL PROTEIN L12"/>
    <property type="match status" value="1"/>
</dbReference>
<evidence type="ECO:0000313" key="9">
    <source>
        <dbReference type="Proteomes" id="UP000613177"/>
    </source>
</evidence>
<keyword evidence="9" id="KW-1185">Reference proteome</keyword>
<dbReference type="Pfam" id="PF03946">
    <property type="entry name" value="Ribosomal_L11_N"/>
    <property type="match status" value="1"/>
</dbReference>
<dbReference type="PROSITE" id="PS00359">
    <property type="entry name" value="RIBOSOMAL_L11"/>
    <property type="match status" value="1"/>
</dbReference>
<evidence type="ECO:0000256" key="4">
    <source>
        <dbReference type="ARBA" id="ARBA00023274"/>
    </source>
</evidence>
<dbReference type="InterPro" id="IPR036769">
    <property type="entry name" value="Ribosomal_uL11_C_sf"/>
</dbReference>
<dbReference type="PROSITE" id="PS50222">
    <property type="entry name" value="EF_HAND_2"/>
    <property type="match status" value="2"/>
</dbReference>
<evidence type="ECO:0000256" key="3">
    <source>
        <dbReference type="ARBA" id="ARBA00022980"/>
    </source>
</evidence>
<dbReference type="InterPro" id="IPR020783">
    <property type="entry name" value="Ribosomal_uL11_C"/>
</dbReference>
<dbReference type="Gene3D" id="3.30.1550.10">
    <property type="entry name" value="Ribosomal protein L11/L12, N-terminal domain"/>
    <property type="match status" value="1"/>
</dbReference>
<dbReference type="HAMAP" id="MF_00736">
    <property type="entry name" value="Ribosomal_uL11"/>
    <property type="match status" value="1"/>
</dbReference>
<dbReference type="Gene3D" id="1.10.10.250">
    <property type="entry name" value="Ribosomal protein L11, C-terminal domain"/>
    <property type="match status" value="1"/>
</dbReference>
<feature type="domain" description="EF-hand" evidence="7">
    <location>
        <begin position="136"/>
        <end position="171"/>
    </location>
</feature>
<dbReference type="GO" id="GO:0000027">
    <property type="term" value="P:ribosomal large subunit assembly"/>
    <property type="evidence" value="ECO:0007669"/>
    <property type="project" value="UniProtKB-ARBA"/>
</dbReference>
<comment type="caution">
    <text evidence="8">The sequence shown here is derived from an EMBL/GenBank/DDBJ whole genome shotgun (WGS) entry which is preliminary data.</text>
</comment>
<dbReference type="GO" id="GO:0070180">
    <property type="term" value="F:large ribosomal subunit rRNA binding"/>
    <property type="evidence" value="ECO:0007669"/>
    <property type="project" value="TreeGrafter"/>
</dbReference>
<sequence length="459" mass="50782">MGQGRSKENIDLSKSTHCLAVSTEEISNLRQNVKQQDQNNITEDVFKDSVKQCLPSVSSSDDLFLKRLYAAFGGDQENKFVDGLSVFMKGTFEEKLKLSFRLYDVDKDGFISKDELELVMLQLSQISEENEDQSEEIQRSIDCMFKDFDVDGDGRLSFEEYKLSAMKEPLIADFLERFLDQHNITNNKRPLSRASSVRSRKSSPVINPQHRLSLRLTQAELLDFSHQQQLLNNNLSETSPRSSEYLSFTPVSAETGNDTTPPSPQSSASSSNGRSSLPHWVSRGPSMASLDAAMMPPKFDPSEVKIIYLRATGGEVGASSALAPKIGPLGLSPKKVGEDIAKGTKDWKGLRVTVQLTIQNRQAQVSVVPSASSLVIKALKEPLRDRKKEKNIKHSGNVALEDIIEIARTMRFKSLARELSGTVKEILGTAFSVGCTVDGQNPKDLCHAIDAGEVEIPEK</sequence>
<feature type="compositionally biased region" description="Polar residues" evidence="6">
    <location>
        <begin position="251"/>
        <end position="260"/>
    </location>
</feature>
<accession>A0A8H7SUH0</accession>
<dbReference type="GO" id="GO:0003735">
    <property type="term" value="F:structural constituent of ribosome"/>
    <property type="evidence" value="ECO:0007669"/>
    <property type="project" value="InterPro"/>
</dbReference>